<proteinExistence type="predicted"/>
<comment type="caution">
    <text evidence="2">The sequence shown here is derived from an EMBL/GenBank/DDBJ whole genome shotgun (WGS) entry which is preliminary data.</text>
</comment>
<feature type="signal peptide" evidence="1">
    <location>
        <begin position="1"/>
        <end position="34"/>
    </location>
</feature>
<dbReference type="PANTHER" id="PTHR42941:SF1">
    <property type="entry name" value="SLL1037 PROTEIN"/>
    <property type="match status" value="1"/>
</dbReference>
<evidence type="ECO:0000256" key="1">
    <source>
        <dbReference type="SAM" id="SignalP"/>
    </source>
</evidence>
<evidence type="ECO:0000313" key="3">
    <source>
        <dbReference type="Proteomes" id="UP001500449"/>
    </source>
</evidence>
<keyword evidence="3" id="KW-1185">Reference proteome</keyword>
<organism evidence="2 3">
    <name type="scientific">Pseudonocardia ailaonensis</name>
    <dbReference type="NCBI Taxonomy" id="367279"/>
    <lineage>
        <taxon>Bacteria</taxon>
        <taxon>Bacillati</taxon>
        <taxon>Actinomycetota</taxon>
        <taxon>Actinomycetes</taxon>
        <taxon>Pseudonocardiales</taxon>
        <taxon>Pseudonocardiaceae</taxon>
        <taxon>Pseudonocardia</taxon>
    </lineage>
</organism>
<protein>
    <submittedName>
        <fullName evidence="2">TAXI family TRAP transporter solute-binding subunit</fullName>
    </submittedName>
</protein>
<dbReference type="EMBL" id="BAAAQK010000022">
    <property type="protein sequence ID" value="GAA1866205.1"/>
    <property type="molecule type" value="Genomic_DNA"/>
</dbReference>
<dbReference type="NCBIfam" id="TIGR02122">
    <property type="entry name" value="TRAP_TAXI"/>
    <property type="match status" value="1"/>
</dbReference>
<gene>
    <name evidence="2" type="ORF">GCM10009836_53290</name>
</gene>
<dbReference type="RefSeq" id="WP_344422742.1">
    <property type="nucleotide sequence ID" value="NZ_BAAAQK010000022.1"/>
</dbReference>
<feature type="chain" id="PRO_5046650618" evidence="1">
    <location>
        <begin position="35"/>
        <end position="331"/>
    </location>
</feature>
<dbReference type="InterPro" id="IPR011852">
    <property type="entry name" value="TRAP_TAXI"/>
</dbReference>
<dbReference type="SUPFAM" id="SSF53850">
    <property type="entry name" value="Periplasmic binding protein-like II"/>
    <property type="match status" value="1"/>
</dbReference>
<accession>A0ABN2NEV6</accession>
<dbReference type="Proteomes" id="UP001500449">
    <property type="component" value="Unassembled WGS sequence"/>
</dbReference>
<keyword evidence="1" id="KW-0732">Signal</keyword>
<evidence type="ECO:0000313" key="2">
    <source>
        <dbReference type="EMBL" id="GAA1866205.1"/>
    </source>
</evidence>
<dbReference type="Gene3D" id="3.40.190.10">
    <property type="entry name" value="Periplasmic binding protein-like II"/>
    <property type="match status" value="2"/>
</dbReference>
<dbReference type="PROSITE" id="PS51257">
    <property type="entry name" value="PROKAR_LIPOPROTEIN"/>
    <property type="match status" value="1"/>
</dbReference>
<reference evidence="2 3" key="1">
    <citation type="journal article" date="2019" name="Int. J. Syst. Evol. Microbiol.">
        <title>The Global Catalogue of Microorganisms (GCM) 10K type strain sequencing project: providing services to taxonomists for standard genome sequencing and annotation.</title>
        <authorList>
            <consortium name="The Broad Institute Genomics Platform"/>
            <consortium name="The Broad Institute Genome Sequencing Center for Infectious Disease"/>
            <person name="Wu L."/>
            <person name="Ma J."/>
        </authorList>
    </citation>
    <scope>NUCLEOTIDE SEQUENCE [LARGE SCALE GENOMIC DNA]</scope>
    <source>
        <strain evidence="2 3">JCM 16009</strain>
    </source>
</reference>
<dbReference type="Pfam" id="PF16868">
    <property type="entry name" value="NMT1_3"/>
    <property type="match status" value="1"/>
</dbReference>
<name>A0ABN2NEV6_9PSEU</name>
<sequence>MAMVRSARIRIGAGVGAILATVLAGCGSGAPSNAAAPDCGAPARPLVIATGTASGVYSAMGTELARLISAGTPLQARAVQTGSTLGNVQQLASGEYDIAFAQADGAADAVRGQGVFSEPQKIQALARIYPDYTHVVVSAGSGVSSMADFRGKRISTGPAKSGTELIADRLLQAAGLDPAKDVQAQHLDLDATVAAMRAGTLDGFVWSGGLPTGGVADLFASDGSRMRFVDVSTLLPALQRDDDVYSAGTIPAAAYHTSGDVPTITLPNMLVVRSDFSPEAACAVTKVLFQQKAALVSAAPAAVGIDPRTAADTGPVELNPGARAALGQLTG</sequence>
<dbReference type="PANTHER" id="PTHR42941">
    <property type="entry name" value="SLL1037 PROTEIN"/>
    <property type="match status" value="1"/>
</dbReference>